<feature type="compositionally biased region" description="Basic and acidic residues" evidence="1">
    <location>
        <begin position="126"/>
        <end position="144"/>
    </location>
</feature>
<feature type="compositionally biased region" description="Polar residues" evidence="1">
    <location>
        <begin position="183"/>
        <end position="196"/>
    </location>
</feature>
<dbReference type="PANTHER" id="PTHR38166">
    <property type="entry name" value="C2H2-TYPE DOMAIN-CONTAINING PROTEIN-RELATED"/>
    <property type="match status" value="1"/>
</dbReference>
<organism evidence="2">
    <name type="scientific">Mytilinidion resinicola</name>
    <dbReference type="NCBI Taxonomy" id="574789"/>
    <lineage>
        <taxon>Eukaryota</taxon>
        <taxon>Fungi</taxon>
        <taxon>Dikarya</taxon>
        <taxon>Ascomycota</taxon>
        <taxon>Pezizomycotina</taxon>
        <taxon>Dothideomycetes</taxon>
        <taxon>Pleosporomycetidae</taxon>
        <taxon>Mytilinidiales</taxon>
        <taxon>Mytilinidiaceae</taxon>
        <taxon>Mytilinidion</taxon>
    </lineage>
</organism>
<proteinExistence type="predicted"/>
<feature type="region of interest" description="Disordered" evidence="1">
    <location>
        <begin position="236"/>
        <end position="305"/>
    </location>
</feature>
<keyword evidence="3" id="KW-1185">Reference proteome</keyword>
<reference evidence="4" key="3">
    <citation type="submission" date="2025-04" db="UniProtKB">
        <authorList>
            <consortium name="RefSeq"/>
        </authorList>
    </citation>
    <scope>IDENTIFICATION</scope>
    <source>
        <strain evidence="4">CBS 304.34</strain>
    </source>
</reference>
<dbReference type="GeneID" id="54467521"/>
<protein>
    <submittedName>
        <fullName evidence="2 4">Uncharacterized protein</fullName>
    </submittedName>
</protein>
<evidence type="ECO:0000313" key="2">
    <source>
        <dbReference type="EMBL" id="KAF2807009.1"/>
    </source>
</evidence>
<dbReference type="AlphaFoldDB" id="A0A6A6YEI0"/>
<dbReference type="OrthoDB" id="3801542at2759"/>
<reference evidence="4" key="2">
    <citation type="submission" date="2020-04" db="EMBL/GenBank/DDBJ databases">
        <authorList>
            <consortium name="NCBI Genome Project"/>
        </authorList>
    </citation>
    <scope>NUCLEOTIDE SEQUENCE</scope>
    <source>
        <strain evidence="4">CBS 304.34</strain>
    </source>
</reference>
<evidence type="ECO:0000256" key="1">
    <source>
        <dbReference type="SAM" id="MobiDB-lite"/>
    </source>
</evidence>
<feature type="compositionally biased region" description="Low complexity" evidence="1">
    <location>
        <begin position="236"/>
        <end position="249"/>
    </location>
</feature>
<dbReference type="PANTHER" id="PTHR38166:SF1">
    <property type="entry name" value="C2H2-TYPE DOMAIN-CONTAINING PROTEIN"/>
    <property type="match status" value="1"/>
</dbReference>
<accession>A0A6A6YEI0</accession>
<gene>
    <name evidence="2 4" type="ORF">BDZ99DRAFT_538040</name>
</gene>
<feature type="region of interest" description="Disordered" evidence="1">
    <location>
        <begin position="113"/>
        <end position="198"/>
    </location>
</feature>
<dbReference type="RefSeq" id="XP_033573973.1">
    <property type="nucleotide sequence ID" value="XM_033726628.1"/>
</dbReference>
<sequence>MSGCSYEPGKPYFVWYCCNCFDGPLSEINIGCPMCGHLRCNGATPSIIRQHPVSTYSVIATPDTVVPTSSPSTTYHGKDVSTLFPPPKSPVDTAGYQDKDVSTLLPQSLKQSTELAFRTSKGQIQVEHHSSGEPEKSTTTDAERSSSAANFPVPRNPIGTPMAHESPKSSVAVVFTDSDTDSEQPASTSPYSSPESIASIGRRISQHTRRVVNHIMNNLHFDFDLARGLITCTGGDDSYGPSSTPSTGPEVSWISGRGSGRGQRKRNLGHDGSESPDDDQDEGHKRPKPNTGFPATGDTSDRKLACPYFKRNPSKHNQCSSCSGPGFPTVARMKFEYTPKRIARVPARTAPAESEVVANMSLVYEYDTEADSNETSTPLSLAARFQAYGRQQLPVIVRRQLEEHFEPKIRDQIEQAIRVGIEELIATFIRDEVNSNVNNADVAPDAPVSMSEHLPTRPTHHLEAPAQSLGFVPPQVSVDLNILPDTAWPDFPNPLDTMGDSDLSAFLHDPTTRENYSFEPSDSFLNLQTLAGHESGPSHQVDSRPEDSLSLNALHEDEPNEAFWDELLDDFTDGGPPWQNYASEETQPGLKIILEGELSQCRQAGWAP</sequence>
<name>A0A6A6YEI0_9PEZI</name>
<reference evidence="2 4" key="1">
    <citation type="journal article" date="2020" name="Stud. Mycol.">
        <title>101 Dothideomycetes genomes: a test case for predicting lifestyles and emergence of pathogens.</title>
        <authorList>
            <person name="Haridas S."/>
            <person name="Albert R."/>
            <person name="Binder M."/>
            <person name="Bloem J."/>
            <person name="Labutti K."/>
            <person name="Salamov A."/>
            <person name="Andreopoulos B."/>
            <person name="Baker S."/>
            <person name="Barry K."/>
            <person name="Bills G."/>
            <person name="Bluhm B."/>
            <person name="Cannon C."/>
            <person name="Castanera R."/>
            <person name="Culley D."/>
            <person name="Daum C."/>
            <person name="Ezra D."/>
            <person name="Gonzalez J."/>
            <person name="Henrissat B."/>
            <person name="Kuo A."/>
            <person name="Liang C."/>
            <person name="Lipzen A."/>
            <person name="Lutzoni F."/>
            <person name="Magnuson J."/>
            <person name="Mondo S."/>
            <person name="Nolan M."/>
            <person name="Ohm R."/>
            <person name="Pangilinan J."/>
            <person name="Park H.-J."/>
            <person name="Ramirez L."/>
            <person name="Alfaro M."/>
            <person name="Sun H."/>
            <person name="Tritt A."/>
            <person name="Yoshinaga Y."/>
            <person name="Zwiers L.-H."/>
            <person name="Turgeon B."/>
            <person name="Goodwin S."/>
            <person name="Spatafora J."/>
            <person name="Crous P."/>
            <person name="Grigoriev I."/>
        </authorList>
    </citation>
    <scope>NUCLEOTIDE SEQUENCE</scope>
    <source>
        <strain evidence="2 4">CBS 304.34</strain>
    </source>
</reference>
<evidence type="ECO:0000313" key="4">
    <source>
        <dbReference type="RefSeq" id="XP_033573973.1"/>
    </source>
</evidence>
<evidence type="ECO:0000313" key="3">
    <source>
        <dbReference type="Proteomes" id="UP000504636"/>
    </source>
</evidence>
<dbReference type="EMBL" id="MU003706">
    <property type="protein sequence ID" value="KAF2807009.1"/>
    <property type="molecule type" value="Genomic_DNA"/>
</dbReference>
<dbReference type="Proteomes" id="UP000504636">
    <property type="component" value="Unplaced"/>
</dbReference>
<feature type="region of interest" description="Disordered" evidence="1">
    <location>
        <begin position="67"/>
        <end position="96"/>
    </location>
</feature>